<gene>
    <name evidence="7" type="ORF">HICCMSTLAB_LOCUS10980</name>
</gene>
<dbReference type="OrthoDB" id="430051at2759"/>
<evidence type="ECO:0000256" key="1">
    <source>
        <dbReference type="ARBA" id="ARBA00022723"/>
    </source>
</evidence>
<reference evidence="7" key="1">
    <citation type="submission" date="2021-04" db="EMBL/GenBank/DDBJ databases">
        <authorList>
            <person name="Chebbi M.A.C M."/>
        </authorList>
    </citation>
    <scope>NUCLEOTIDE SEQUENCE</scope>
</reference>
<dbReference type="PANTHER" id="PTHR33680:SF1">
    <property type="entry name" value="OS05G0489500 PROTEIN"/>
    <property type="match status" value="1"/>
</dbReference>
<proteinExistence type="predicted"/>
<feature type="domain" description="GRF-type" evidence="6">
    <location>
        <begin position="88"/>
        <end position="130"/>
    </location>
</feature>
<keyword evidence="2 4" id="KW-0863">Zinc-finger</keyword>
<organism evidence="7 8">
    <name type="scientific">Cotesia congregata</name>
    <name type="common">Parasitoid wasp</name>
    <name type="synonym">Apanteles congregatus</name>
    <dbReference type="NCBI Taxonomy" id="51543"/>
    <lineage>
        <taxon>Eukaryota</taxon>
        <taxon>Metazoa</taxon>
        <taxon>Ecdysozoa</taxon>
        <taxon>Arthropoda</taxon>
        <taxon>Hexapoda</taxon>
        <taxon>Insecta</taxon>
        <taxon>Pterygota</taxon>
        <taxon>Neoptera</taxon>
        <taxon>Endopterygota</taxon>
        <taxon>Hymenoptera</taxon>
        <taxon>Apocrita</taxon>
        <taxon>Ichneumonoidea</taxon>
        <taxon>Braconidae</taxon>
        <taxon>Microgastrinae</taxon>
        <taxon>Cotesia</taxon>
    </lineage>
</organism>
<protein>
    <submittedName>
        <fullName evidence="7">Similar to Top3a: DNA topoisomerase 3-alpha (Mus musculus)</fullName>
    </submittedName>
</protein>
<evidence type="ECO:0000256" key="4">
    <source>
        <dbReference type="PROSITE-ProRule" id="PRU01343"/>
    </source>
</evidence>
<evidence type="ECO:0000256" key="5">
    <source>
        <dbReference type="SAM" id="MobiDB-lite"/>
    </source>
</evidence>
<evidence type="ECO:0000313" key="8">
    <source>
        <dbReference type="Proteomes" id="UP000786811"/>
    </source>
</evidence>
<keyword evidence="8" id="KW-1185">Reference proteome</keyword>
<feature type="compositionally biased region" description="Polar residues" evidence="5">
    <location>
        <begin position="138"/>
        <end position="147"/>
    </location>
</feature>
<dbReference type="PANTHER" id="PTHR33680">
    <property type="entry name" value="OS07G0190500 PROTEIN"/>
    <property type="match status" value="1"/>
</dbReference>
<dbReference type="PROSITE" id="PS51999">
    <property type="entry name" value="ZF_GRF"/>
    <property type="match status" value="3"/>
</dbReference>
<dbReference type="EMBL" id="CAJNRD030001123">
    <property type="protein sequence ID" value="CAG5102368.1"/>
    <property type="molecule type" value="Genomic_DNA"/>
</dbReference>
<feature type="compositionally biased region" description="Acidic residues" evidence="5">
    <location>
        <begin position="148"/>
        <end position="158"/>
    </location>
</feature>
<accession>A0A8J2MQU2</accession>
<sequence length="269" mass="30671">MSYLKNRRITMSSFNYKCKCNEPAKKTIVRKEGPNKGRVFHACAKKPGSNCKFFRWADKKSASKSEHDNLEENLQENKINVNEGNLICVCGELARKFVVKKEGANKGRSFYGCSRGQESACEFFQWANIDVAARKQPSAVQQPSENNLEWEWDEDEDWDRDRGDDQNRLYDQYTSGTLNSVENQVRCICGQPARLQTVEKDGANKGREFYTCSKESPKSCGFFDWAQDYSTRSAGSIPAKKKPAQPKKKLGDKKYDVMTLNILRIPSKG</sequence>
<dbReference type="Pfam" id="PF06839">
    <property type="entry name" value="Zn_ribbon_GRF"/>
    <property type="match status" value="3"/>
</dbReference>
<evidence type="ECO:0000256" key="2">
    <source>
        <dbReference type="ARBA" id="ARBA00022771"/>
    </source>
</evidence>
<evidence type="ECO:0000313" key="7">
    <source>
        <dbReference type="EMBL" id="CAG5102368.1"/>
    </source>
</evidence>
<feature type="domain" description="GRF-type" evidence="6">
    <location>
        <begin position="187"/>
        <end position="229"/>
    </location>
</feature>
<feature type="region of interest" description="Disordered" evidence="5">
    <location>
        <begin position="135"/>
        <end position="165"/>
    </location>
</feature>
<keyword evidence="3" id="KW-0862">Zinc</keyword>
<dbReference type="Proteomes" id="UP000786811">
    <property type="component" value="Unassembled WGS sequence"/>
</dbReference>
<evidence type="ECO:0000256" key="3">
    <source>
        <dbReference type="ARBA" id="ARBA00022833"/>
    </source>
</evidence>
<dbReference type="AlphaFoldDB" id="A0A8J2MQU2"/>
<name>A0A8J2MQU2_COTCN</name>
<evidence type="ECO:0000259" key="6">
    <source>
        <dbReference type="PROSITE" id="PS51999"/>
    </source>
</evidence>
<comment type="caution">
    <text evidence="7">The sequence shown here is derived from an EMBL/GenBank/DDBJ whole genome shotgun (WGS) entry which is preliminary data.</text>
</comment>
<dbReference type="InterPro" id="IPR010666">
    <property type="entry name" value="Znf_GRF"/>
</dbReference>
<feature type="domain" description="GRF-type" evidence="6">
    <location>
        <begin position="18"/>
        <end position="60"/>
    </location>
</feature>
<keyword evidence="1" id="KW-0479">Metal-binding</keyword>
<dbReference type="GO" id="GO:0008270">
    <property type="term" value="F:zinc ion binding"/>
    <property type="evidence" value="ECO:0007669"/>
    <property type="project" value="UniProtKB-KW"/>
</dbReference>